<feature type="region of interest" description="Disordered" evidence="1">
    <location>
        <begin position="88"/>
        <end position="109"/>
    </location>
</feature>
<evidence type="ECO:0000313" key="2">
    <source>
        <dbReference type="EMBL" id="KAK4528989.1"/>
    </source>
</evidence>
<accession>A0AAV9IP30</accession>
<reference evidence="2 3" key="1">
    <citation type="submission" date="2022-07" db="EMBL/GenBank/DDBJ databases">
        <title>Genome-wide signatures of adaptation to extreme environments.</title>
        <authorList>
            <person name="Cho C.H."/>
            <person name="Yoon H.S."/>
        </authorList>
    </citation>
    <scope>NUCLEOTIDE SEQUENCE [LARGE SCALE GENOMIC DNA]</scope>
    <source>
        <strain evidence="2 3">108.79 E11</strain>
    </source>
</reference>
<dbReference type="Proteomes" id="UP001300502">
    <property type="component" value="Unassembled WGS sequence"/>
</dbReference>
<gene>
    <name evidence="2" type="ORF">GAYE_SCF68G6938</name>
</gene>
<proteinExistence type="predicted"/>
<comment type="caution">
    <text evidence="2">The sequence shown here is derived from an EMBL/GenBank/DDBJ whole genome shotgun (WGS) entry which is preliminary data.</text>
</comment>
<sequence length="383" mass="43891">MVTENSRVAPDRNESLLGIFYFSKPEELPRLVEEHLDELDEDFYAFLQFKIDSASEVEERNALKLLKDTLTEIIQSLGKKALEQLVNQSPSAGSSVEKENPNAPNKYDTASYDSLIDSLLDRADMKTGVEAEYDRLDGYFLERLEWRIRQASGEMFDKLVLLDNVIREVVQDRMKLAGKRLSDALQCGSPDIIEKKFEEMNRRGEIDSALILLLSANIEEARKHKSMQAVKVLERLQNKVAQLKDESTPPEVALLRQLLRTESVDARKEMLKKALSPGPTIYLADGNVAPSKPKVSGKKFVQVLKKLKEEFGNMDLELLKKLDIIGEESEQVAMEIFGVTEVDKEAMQDDAFYRQRISVWELAELEERYEQQGKQPPWQKWFT</sequence>
<dbReference type="PANTHER" id="PTHR31755">
    <property type="entry name" value="FOLATE RECEPTOR-LIKE"/>
    <property type="match status" value="1"/>
</dbReference>
<evidence type="ECO:0000313" key="3">
    <source>
        <dbReference type="Proteomes" id="UP001300502"/>
    </source>
</evidence>
<dbReference type="AlphaFoldDB" id="A0AAV9IP30"/>
<evidence type="ECO:0000256" key="1">
    <source>
        <dbReference type="SAM" id="MobiDB-lite"/>
    </source>
</evidence>
<dbReference type="InterPro" id="IPR040320">
    <property type="entry name" value="At4g37920-like"/>
</dbReference>
<name>A0AAV9IP30_9RHOD</name>
<keyword evidence="3" id="KW-1185">Reference proteome</keyword>
<organism evidence="2 3">
    <name type="scientific">Galdieria yellowstonensis</name>
    <dbReference type="NCBI Taxonomy" id="3028027"/>
    <lineage>
        <taxon>Eukaryota</taxon>
        <taxon>Rhodophyta</taxon>
        <taxon>Bangiophyceae</taxon>
        <taxon>Galdieriales</taxon>
        <taxon>Galdieriaceae</taxon>
        <taxon>Galdieria</taxon>
    </lineage>
</organism>
<dbReference type="PANTHER" id="PTHR31755:SF3">
    <property type="entry name" value="EXOCYST COMPLEX COMPONENT SEC6"/>
    <property type="match status" value="1"/>
</dbReference>
<protein>
    <submittedName>
        <fullName evidence="2">Uncharacterized protein</fullName>
    </submittedName>
</protein>
<dbReference type="EMBL" id="JANCYU010000073">
    <property type="protein sequence ID" value="KAK4528989.1"/>
    <property type="molecule type" value="Genomic_DNA"/>
</dbReference>